<evidence type="ECO:0008006" key="3">
    <source>
        <dbReference type="Google" id="ProtNLM"/>
    </source>
</evidence>
<dbReference type="InterPro" id="IPR025234">
    <property type="entry name" value="YjzH-like"/>
</dbReference>
<evidence type="ECO:0000313" key="2">
    <source>
        <dbReference type="Proteomes" id="UP001144256"/>
    </source>
</evidence>
<protein>
    <recommendedName>
        <fullName evidence="3">DUF4177 domain-containing protein</fullName>
    </recommendedName>
</protein>
<dbReference type="Pfam" id="PF13783">
    <property type="entry name" value="DUF4177"/>
    <property type="match status" value="1"/>
</dbReference>
<reference evidence="1" key="1">
    <citation type="submission" date="2022-06" db="EMBL/GenBank/DDBJ databases">
        <title>Vallitalea longa sp. nov., an anaerobic bacterium isolated from marine sediment.</title>
        <authorList>
            <person name="Hirano S."/>
            <person name="Terahara T."/>
            <person name="Mori K."/>
            <person name="Hamada M."/>
            <person name="Matsumoto R."/>
            <person name="Kobayashi T."/>
        </authorList>
    </citation>
    <scope>NUCLEOTIDE SEQUENCE</scope>
    <source>
        <strain evidence="1">SH18-1</strain>
    </source>
</reference>
<accession>A0A9W5YG90</accession>
<sequence>MKKWEYLVLKFDSHGITGGKVNTDEIENKLNRLGKDGWEVATTFTTNQSYGNTLFVVYTLKREIE</sequence>
<keyword evidence="2" id="KW-1185">Reference proteome</keyword>
<dbReference type="AlphaFoldDB" id="A0A9W5YG90"/>
<dbReference type="EMBL" id="BRLB01000023">
    <property type="protein sequence ID" value="GKX31940.1"/>
    <property type="molecule type" value="Genomic_DNA"/>
</dbReference>
<name>A0A9W5YG90_9FIRM</name>
<proteinExistence type="predicted"/>
<dbReference type="Proteomes" id="UP001144256">
    <property type="component" value="Unassembled WGS sequence"/>
</dbReference>
<organism evidence="1 2">
    <name type="scientific">Vallitalea longa</name>
    <dbReference type="NCBI Taxonomy" id="2936439"/>
    <lineage>
        <taxon>Bacteria</taxon>
        <taxon>Bacillati</taxon>
        <taxon>Bacillota</taxon>
        <taxon>Clostridia</taxon>
        <taxon>Lachnospirales</taxon>
        <taxon>Vallitaleaceae</taxon>
        <taxon>Vallitalea</taxon>
    </lineage>
</organism>
<gene>
    <name evidence="1" type="ORF">SH1V18_44200</name>
</gene>
<dbReference type="RefSeq" id="WP_281819289.1">
    <property type="nucleotide sequence ID" value="NZ_BRLB01000023.1"/>
</dbReference>
<comment type="caution">
    <text evidence="1">The sequence shown here is derived from an EMBL/GenBank/DDBJ whole genome shotgun (WGS) entry which is preliminary data.</text>
</comment>
<evidence type="ECO:0000313" key="1">
    <source>
        <dbReference type="EMBL" id="GKX31940.1"/>
    </source>
</evidence>